<keyword evidence="12" id="KW-1185">Reference proteome</keyword>
<dbReference type="PANTHER" id="PTHR30329:SF20">
    <property type="entry name" value="EXPORTED PROTEIN"/>
    <property type="match status" value="1"/>
</dbReference>
<evidence type="ECO:0000256" key="3">
    <source>
        <dbReference type="ARBA" id="ARBA00022475"/>
    </source>
</evidence>
<dbReference type="SUPFAM" id="SSF103088">
    <property type="entry name" value="OmpA-like"/>
    <property type="match status" value="1"/>
</dbReference>
<keyword evidence="3" id="KW-1003">Cell membrane</keyword>
<organism evidence="11 12">
    <name type="scientific">Pseudomonas kielensis</name>
    <dbReference type="NCBI Taxonomy" id="2762577"/>
    <lineage>
        <taxon>Bacteria</taxon>
        <taxon>Pseudomonadati</taxon>
        <taxon>Pseudomonadota</taxon>
        <taxon>Gammaproteobacteria</taxon>
        <taxon>Pseudomonadales</taxon>
        <taxon>Pseudomonadaceae</taxon>
        <taxon>Pseudomonas</taxon>
    </lineage>
</organism>
<keyword evidence="11" id="KW-0966">Cell projection</keyword>
<feature type="domain" description="OmpA-like" evidence="10">
    <location>
        <begin position="127"/>
        <end position="247"/>
    </location>
</feature>
<dbReference type="AlphaFoldDB" id="A0A7X1KXR8"/>
<dbReference type="InterPro" id="IPR050330">
    <property type="entry name" value="Bact_OuterMem_StrucFunc"/>
</dbReference>
<dbReference type="PROSITE" id="PS51123">
    <property type="entry name" value="OMPA_2"/>
    <property type="match status" value="1"/>
</dbReference>
<dbReference type="CDD" id="cd07185">
    <property type="entry name" value="OmpA_C-like"/>
    <property type="match status" value="1"/>
</dbReference>
<dbReference type="RefSeq" id="WP_166592942.1">
    <property type="nucleotide sequence ID" value="NZ_CP090311.1"/>
</dbReference>
<dbReference type="Proteomes" id="UP000526003">
    <property type="component" value="Unassembled WGS sequence"/>
</dbReference>
<keyword evidence="11" id="KW-0282">Flagellum</keyword>
<dbReference type="EMBL" id="JACMYG010000011">
    <property type="protein sequence ID" value="MBC2690773.1"/>
    <property type="molecule type" value="Genomic_DNA"/>
</dbReference>
<evidence type="ECO:0000256" key="7">
    <source>
        <dbReference type="PROSITE-ProRule" id="PRU00473"/>
    </source>
</evidence>
<comment type="similarity">
    <text evidence="2">Belongs to the MotB family.</text>
</comment>
<dbReference type="InterPro" id="IPR036737">
    <property type="entry name" value="OmpA-like_sf"/>
</dbReference>
<evidence type="ECO:0000256" key="6">
    <source>
        <dbReference type="ARBA" id="ARBA00023136"/>
    </source>
</evidence>
<dbReference type="InterPro" id="IPR006665">
    <property type="entry name" value="OmpA-like"/>
</dbReference>
<feature type="compositionally biased region" description="Polar residues" evidence="8">
    <location>
        <begin position="271"/>
        <end position="280"/>
    </location>
</feature>
<accession>A0A7X1KXR8</accession>
<comment type="caution">
    <text evidence="11">The sequence shown here is derived from an EMBL/GenBank/DDBJ whole genome shotgun (WGS) entry which is preliminary data.</text>
</comment>
<evidence type="ECO:0000313" key="12">
    <source>
        <dbReference type="Proteomes" id="UP000526003"/>
    </source>
</evidence>
<keyword evidence="11" id="KW-0969">Cilium</keyword>
<feature type="region of interest" description="Disordered" evidence="8">
    <location>
        <begin position="254"/>
        <end position="297"/>
    </location>
</feature>
<keyword evidence="4 9" id="KW-0812">Transmembrane</keyword>
<sequence>MARRRYTEEPVNHERWLVSYADFITLLFAFFVVMYSISSINEGKYKVISEALIGVFTDADRALKPIPIGDERPQTVTPAKPLVKDSEQLDAGIAQAADDPLKRIADDISAAFGDLLSANQMTIRGNELWVEIELNSSLLFGSGDAMPSDIAFNIIDKVGAILKPFDNPIHVEGFTDDLPIRTAQYPTNWELSSARSASIVRMLAMQGVNPQRLASVGYGEFQPVANNATAEGRARNRRVVLVISRNLDVRRSLTGTGTAHAQPDAALKRAGTQTAPTQVKSPGAPSAVNSPSPGLPR</sequence>
<evidence type="ECO:0000259" key="10">
    <source>
        <dbReference type="PROSITE" id="PS51123"/>
    </source>
</evidence>
<reference evidence="11 12" key="1">
    <citation type="submission" date="2020-08" db="EMBL/GenBank/DDBJ databases">
        <title>Pseudomonas sp. nov.</title>
        <authorList>
            <person name="Gieschler S."/>
            <person name="Fiedler G."/>
            <person name="Brinks E."/>
            <person name="Boehnlein C."/>
            <person name="Franz C.M.A.P."/>
            <person name="Kabisch J."/>
        </authorList>
    </citation>
    <scope>NUCLEOTIDE SEQUENCE [LARGE SCALE GENOMIC DNA]</scope>
    <source>
        <strain evidence="11 12">MBT-1</strain>
    </source>
</reference>
<evidence type="ECO:0000256" key="1">
    <source>
        <dbReference type="ARBA" id="ARBA00004162"/>
    </source>
</evidence>
<evidence type="ECO:0000313" key="11">
    <source>
        <dbReference type="EMBL" id="MBC2690773.1"/>
    </source>
</evidence>
<evidence type="ECO:0000256" key="5">
    <source>
        <dbReference type="ARBA" id="ARBA00022989"/>
    </source>
</evidence>
<dbReference type="Pfam" id="PF13677">
    <property type="entry name" value="MotB_plug"/>
    <property type="match status" value="1"/>
</dbReference>
<comment type="subcellular location">
    <subcellularLocation>
        <location evidence="1">Cell membrane</location>
        <topology evidence="1">Single-pass membrane protein</topology>
    </subcellularLocation>
</comment>
<keyword evidence="5 9" id="KW-1133">Transmembrane helix</keyword>
<dbReference type="Pfam" id="PF00691">
    <property type="entry name" value="OmpA"/>
    <property type="match status" value="1"/>
</dbReference>
<keyword evidence="6 7" id="KW-0472">Membrane</keyword>
<evidence type="ECO:0000256" key="8">
    <source>
        <dbReference type="SAM" id="MobiDB-lite"/>
    </source>
</evidence>
<dbReference type="NCBIfam" id="NF006541">
    <property type="entry name" value="PRK09038.1"/>
    <property type="match status" value="1"/>
</dbReference>
<proteinExistence type="inferred from homology"/>
<evidence type="ECO:0000256" key="2">
    <source>
        <dbReference type="ARBA" id="ARBA00008914"/>
    </source>
</evidence>
<feature type="transmembrane region" description="Helical" evidence="9">
    <location>
        <begin position="20"/>
        <end position="37"/>
    </location>
</feature>
<evidence type="ECO:0000256" key="9">
    <source>
        <dbReference type="SAM" id="Phobius"/>
    </source>
</evidence>
<name>A0A7X1KXR8_9PSED</name>
<gene>
    <name evidence="11" type="primary">motD</name>
    <name evidence="11" type="ORF">H7995_13315</name>
</gene>
<dbReference type="PANTHER" id="PTHR30329">
    <property type="entry name" value="STATOR ELEMENT OF FLAGELLAR MOTOR COMPLEX"/>
    <property type="match status" value="1"/>
</dbReference>
<feature type="compositionally biased region" description="Polar residues" evidence="8">
    <location>
        <begin position="287"/>
        <end position="297"/>
    </location>
</feature>
<dbReference type="Gene3D" id="3.30.1330.60">
    <property type="entry name" value="OmpA-like domain"/>
    <property type="match status" value="1"/>
</dbReference>
<evidence type="ECO:0000256" key="4">
    <source>
        <dbReference type="ARBA" id="ARBA00022692"/>
    </source>
</evidence>
<protein>
    <submittedName>
        <fullName evidence="11">Flagellar motor protein MotD</fullName>
    </submittedName>
</protein>
<dbReference type="GO" id="GO:0005886">
    <property type="term" value="C:plasma membrane"/>
    <property type="evidence" value="ECO:0007669"/>
    <property type="project" value="UniProtKB-SubCell"/>
</dbReference>
<dbReference type="InterPro" id="IPR025713">
    <property type="entry name" value="MotB-like_N_dom"/>
</dbReference>